<dbReference type="PANTHER" id="PTHR43731">
    <property type="entry name" value="RHOMBOID PROTEASE"/>
    <property type="match status" value="1"/>
</dbReference>
<dbReference type="InterPro" id="IPR050925">
    <property type="entry name" value="Rhomboid_protease_S54"/>
</dbReference>
<feature type="transmembrane region" description="Helical" evidence="5">
    <location>
        <begin position="99"/>
        <end position="116"/>
    </location>
</feature>
<dbReference type="GO" id="GO:0016787">
    <property type="term" value="F:hydrolase activity"/>
    <property type="evidence" value="ECO:0007669"/>
    <property type="project" value="UniProtKB-KW"/>
</dbReference>
<dbReference type="InterPro" id="IPR022764">
    <property type="entry name" value="Peptidase_S54_rhomboid_dom"/>
</dbReference>
<keyword evidence="2 5" id="KW-0812">Transmembrane</keyword>
<keyword evidence="7" id="KW-0378">Hydrolase</keyword>
<gene>
    <name evidence="7" type="primary">rrtA</name>
    <name evidence="7" type="ORF">LRP50_07730</name>
</gene>
<dbReference type="SUPFAM" id="SSF144091">
    <property type="entry name" value="Rhomboid-like"/>
    <property type="match status" value="1"/>
</dbReference>
<dbReference type="PANTHER" id="PTHR43731:SF16">
    <property type="entry name" value="RHOMBOSORTASE"/>
    <property type="match status" value="1"/>
</dbReference>
<dbReference type="InterPro" id="IPR035952">
    <property type="entry name" value="Rhomboid-like_sf"/>
</dbReference>
<dbReference type="Pfam" id="PF01694">
    <property type="entry name" value="Rhomboid"/>
    <property type="match status" value="1"/>
</dbReference>
<dbReference type="EC" id="3.4.21.-" evidence="7"/>
<feature type="transmembrane region" description="Helical" evidence="5">
    <location>
        <begin position="159"/>
        <end position="176"/>
    </location>
</feature>
<dbReference type="InterPro" id="IPR023826">
    <property type="entry name" value="Rhom-like_SP_proteobac"/>
</dbReference>
<protein>
    <submittedName>
        <fullName evidence="7">Rhombosortase</fullName>
        <ecNumber evidence="7">3.4.21.-</ecNumber>
    </submittedName>
</protein>
<evidence type="ECO:0000256" key="1">
    <source>
        <dbReference type="ARBA" id="ARBA00004141"/>
    </source>
</evidence>
<dbReference type="Proteomes" id="UP001149400">
    <property type="component" value="Unassembled WGS sequence"/>
</dbReference>
<evidence type="ECO:0000256" key="3">
    <source>
        <dbReference type="ARBA" id="ARBA00022989"/>
    </source>
</evidence>
<name>A0ABT5QZH1_9GAMM</name>
<evidence type="ECO:0000259" key="6">
    <source>
        <dbReference type="Pfam" id="PF01694"/>
    </source>
</evidence>
<evidence type="ECO:0000313" key="8">
    <source>
        <dbReference type="Proteomes" id="UP001149400"/>
    </source>
</evidence>
<evidence type="ECO:0000313" key="7">
    <source>
        <dbReference type="EMBL" id="MDD1793015.1"/>
    </source>
</evidence>
<evidence type="ECO:0000256" key="4">
    <source>
        <dbReference type="ARBA" id="ARBA00023136"/>
    </source>
</evidence>
<evidence type="ECO:0000256" key="5">
    <source>
        <dbReference type="SAM" id="Phobius"/>
    </source>
</evidence>
<dbReference type="EMBL" id="JAJUBC010000006">
    <property type="protein sequence ID" value="MDD1793015.1"/>
    <property type="molecule type" value="Genomic_DNA"/>
</dbReference>
<dbReference type="NCBIfam" id="TIGR03902">
    <property type="entry name" value="rhom_GG_sort"/>
    <property type="match status" value="1"/>
</dbReference>
<sequence>MSVSRILVLLVVITLFAQVPVVHQALVWDRLDIHAGQWWRIVTGNLTHTNAIHMMMNLAALFVLVWLHRAYYSSRALIMMLASMMLVIGLVMFLSPFDWYAGLSGVLHGLFVFGVVRDIQNKVPLGWLMLMGVAIKLVYEAYTGGDSMTAALIEAGVAYQAHWAGAAVGLIFALVWKQSGSENIQDLGPRT</sequence>
<evidence type="ECO:0000256" key="2">
    <source>
        <dbReference type="ARBA" id="ARBA00022692"/>
    </source>
</evidence>
<keyword evidence="3 5" id="KW-1133">Transmembrane helix</keyword>
<feature type="transmembrane region" description="Helical" evidence="5">
    <location>
        <begin position="48"/>
        <end position="67"/>
    </location>
</feature>
<feature type="transmembrane region" description="Helical" evidence="5">
    <location>
        <begin position="123"/>
        <end position="139"/>
    </location>
</feature>
<reference evidence="7" key="1">
    <citation type="submission" date="2021-12" db="EMBL/GenBank/DDBJ databases">
        <title>Enterovibrio ZSDZ35 sp. nov. and Enterovibrio ZSDZ42 sp. nov., isolated from coastal seawater in Qingdao.</title>
        <authorList>
            <person name="Zhang P."/>
        </authorList>
    </citation>
    <scope>NUCLEOTIDE SEQUENCE</scope>
    <source>
        <strain evidence="7">ZSDZ42</strain>
    </source>
</reference>
<organism evidence="7 8">
    <name type="scientific">Enterovibrio gelatinilyticus</name>
    <dbReference type="NCBI Taxonomy" id="2899819"/>
    <lineage>
        <taxon>Bacteria</taxon>
        <taxon>Pseudomonadati</taxon>
        <taxon>Pseudomonadota</taxon>
        <taxon>Gammaproteobacteria</taxon>
        <taxon>Vibrionales</taxon>
        <taxon>Vibrionaceae</taxon>
        <taxon>Enterovibrio</taxon>
    </lineage>
</organism>
<keyword evidence="8" id="KW-1185">Reference proteome</keyword>
<comment type="subcellular location">
    <subcellularLocation>
        <location evidence="1">Membrane</location>
        <topology evidence="1">Multi-pass membrane protein</topology>
    </subcellularLocation>
</comment>
<comment type="caution">
    <text evidence="7">The sequence shown here is derived from an EMBL/GenBank/DDBJ whole genome shotgun (WGS) entry which is preliminary data.</text>
</comment>
<accession>A0ABT5QZH1</accession>
<keyword evidence="4 5" id="KW-0472">Membrane</keyword>
<dbReference type="Gene3D" id="1.20.1540.10">
    <property type="entry name" value="Rhomboid-like"/>
    <property type="match status" value="1"/>
</dbReference>
<feature type="transmembrane region" description="Helical" evidence="5">
    <location>
        <begin position="76"/>
        <end position="93"/>
    </location>
</feature>
<proteinExistence type="predicted"/>
<dbReference type="RefSeq" id="WP_274163879.1">
    <property type="nucleotide sequence ID" value="NZ_JAJUBC010000006.1"/>
</dbReference>
<feature type="domain" description="Peptidase S54 rhomboid" evidence="6">
    <location>
        <begin position="36"/>
        <end position="175"/>
    </location>
</feature>